<comment type="caution">
    <text evidence="10">The sequence shown here is derived from an EMBL/GenBank/DDBJ whole genome shotgun (WGS) entry which is preliminary data.</text>
</comment>
<evidence type="ECO:0000313" key="11">
    <source>
        <dbReference type="Proteomes" id="UP001165488"/>
    </source>
</evidence>
<evidence type="ECO:0000313" key="10">
    <source>
        <dbReference type="EMBL" id="MCH7399276.1"/>
    </source>
</evidence>
<keyword evidence="3 8" id="KW-0436">Ligase</keyword>
<dbReference type="Proteomes" id="UP001165488">
    <property type="component" value="Unassembled WGS sequence"/>
</dbReference>
<evidence type="ECO:0000256" key="4">
    <source>
        <dbReference type="ARBA" id="ARBA00022694"/>
    </source>
</evidence>
<dbReference type="InterPro" id="IPR011063">
    <property type="entry name" value="TilS/TtcA_N"/>
</dbReference>
<evidence type="ECO:0000256" key="7">
    <source>
        <dbReference type="ARBA" id="ARBA00048539"/>
    </source>
</evidence>
<keyword evidence="6 8" id="KW-0067">ATP-binding</keyword>
<dbReference type="SUPFAM" id="SSF52402">
    <property type="entry name" value="Adenine nucleotide alpha hydrolases-like"/>
    <property type="match status" value="1"/>
</dbReference>
<dbReference type="Pfam" id="PF01171">
    <property type="entry name" value="ATP_bind_3"/>
    <property type="match status" value="1"/>
</dbReference>
<dbReference type="RefSeq" id="WP_241275775.1">
    <property type="nucleotide sequence ID" value="NZ_JAKZGS010000014.1"/>
</dbReference>
<comment type="catalytic activity">
    <reaction evidence="7 8">
        <text>cytidine(34) in tRNA(Ile2) + L-lysine + ATP = lysidine(34) in tRNA(Ile2) + AMP + diphosphate + H(+)</text>
        <dbReference type="Rhea" id="RHEA:43744"/>
        <dbReference type="Rhea" id="RHEA-COMP:10625"/>
        <dbReference type="Rhea" id="RHEA-COMP:10670"/>
        <dbReference type="ChEBI" id="CHEBI:15378"/>
        <dbReference type="ChEBI" id="CHEBI:30616"/>
        <dbReference type="ChEBI" id="CHEBI:32551"/>
        <dbReference type="ChEBI" id="CHEBI:33019"/>
        <dbReference type="ChEBI" id="CHEBI:82748"/>
        <dbReference type="ChEBI" id="CHEBI:83665"/>
        <dbReference type="ChEBI" id="CHEBI:456215"/>
        <dbReference type="EC" id="6.3.4.19"/>
    </reaction>
</comment>
<evidence type="ECO:0000256" key="1">
    <source>
        <dbReference type="ARBA" id="ARBA00004496"/>
    </source>
</evidence>
<keyword evidence="5 8" id="KW-0547">Nucleotide-binding</keyword>
<dbReference type="PANTHER" id="PTHR43033">
    <property type="entry name" value="TRNA(ILE)-LYSIDINE SYNTHASE-RELATED"/>
    <property type="match status" value="1"/>
</dbReference>
<evidence type="ECO:0000256" key="5">
    <source>
        <dbReference type="ARBA" id="ARBA00022741"/>
    </source>
</evidence>
<dbReference type="HAMAP" id="MF_01161">
    <property type="entry name" value="tRNA_Ile_lys_synt"/>
    <property type="match status" value="1"/>
</dbReference>
<organism evidence="10 11">
    <name type="scientific">Belliella calami</name>
    <dbReference type="NCBI Taxonomy" id="2923436"/>
    <lineage>
        <taxon>Bacteria</taxon>
        <taxon>Pseudomonadati</taxon>
        <taxon>Bacteroidota</taxon>
        <taxon>Cytophagia</taxon>
        <taxon>Cytophagales</taxon>
        <taxon>Cyclobacteriaceae</taxon>
        <taxon>Belliella</taxon>
    </lineage>
</organism>
<dbReference type="EMBL" id="JAKZGS010000014">
    <property type="protein sequence ID" value="MCH7399276.1"/>
    <property type="molecule type" value="Genomic_DNA"/>
</dbReference>
<dbReference type="SUPFAM" id="SSF56037">
    <property type="entry name" value="PheT/TilS domain"/>
    <property type="match status" value="1"/>
</dbReference>
<evidence type="ECO:0000259" key="9">
    <source>
        <dbReference type="SMART" id="SM00977"/>
    </source>
</evidence>
<dbReference type="GO" id="GO:0032267">
    <property type="term" value="F:tRNA(Ile)-lysidine synthase activity"/>
    <property type="evidence" value="ECO:0007669"/>
    <property type="project" value="UniProtKB-EC"/>
</dbReference>
<dbReference type="CDD" id="cd01992">
    <property type="entry name" value="TilS_N"/>
    <property type="match status" value="1"/>
</dbReference>
<comment type="domain">
    <text evidence="8">The N-terminal region contains the highly conserved SGGXDS motif, predicted to be a P-loop motif involved in ATP binding.</text>
</comment>
<accession>A0ABS9URM2</accession>
<evidence type="ECO:0000256" key="2">
    <source>
        <dbReference type="ARBA" id="ARBA00022490"/>
    </source>
</evidence>
<protein>
    <recommendedName>
        <fullName evidence="8">tRNA(Ile)-lysidine synthase</fullName>
        <ecNumber evidence="8">6.3.4.19</ecNumber>
    </recommendedName>
    <alternativeName>
        <fullName evidence="8">tRNA(Ile)-2-lysyl-cytidine synthase</fullName>
    </alternativeName>
    <alternativeName>
        <fullName evidence="8">tRNA(Ile)-lysidine synthetase</fullName>
    </alternativeName>
</protein>
<dbReference type="NCBIfam" id="TIGR02432">
    <property type="entry name" value="lysidine_TilS_N"/>
    <property type="match status" value="1"/>
</dbReference>
<dbReference type="NCBIfam" id="TIGR02433">
    <property type="entry name" value="lysidine_TilS_C"/>
    <property type="match status" value="1"/>
</dbReference>
<sequence>MDLKAHYILAISGGVDSVCLGHLLHAAGVKFSLAHFNYGLRNEESDGDELFVREMANFWDVSLFVNKANPEDFEVRGKSIQMVARDLRYEWFAKLVKENQYTGVIVAHHFEDQLETILLNLLRGTGIEGVYGMAEKRDYLIRPMLPFKRSEIEKYMVDHKLHWRIDSSNQKNVYKRNFLRNDVIPNILQGFPDALTTLDDSFQRLKDTGKAFFYLFAAWKSQHIIEEGACQYLNISSLNSLPGKNSMLYYWLRDFGYSYSDVVDIIEAISGGISGKIFYSGKYMVNVDREMIILGENNFEQSEFTIEATSISMKTQFSKYDILQLEGPFEIDKNSENAMLDYDKLDFPLTIRNWELGDRFVPLGMNNEKKVSDLLIDLKVPVIKKKSVSVLCSKGEVVWVIGYRVSEHFKFDVNTKKVLYFKKR</sequence>
<comment type="similarity">
    <text evidence="8">Belongs to the tRNA(Ile)-lysidine synthase family.</text>
</comment>
<keyword evidence="11" id="KW-1185">Reference proteome</keyword>
<dbReference type="PANTHER" id="PTHR43033:SF1">
    <property type="entry name" value="TRNA(ILE)-LYSIDINE SYNTHASE-RELATED"/>
    <property type="match status" value="1"/>
</dbReference>
<feature type="domain" description="Lysidine-tRNA(Ile) synthetase C-terminal" evidence="9">
    <location>
        <begin position="349"/>
        <end position="421"/>
    </location>
</feature>
<evidence type="ECO:0000256" key="6">
    <source>
        <dbReference type="ARBA" id="ARBA00022840"/>
    </source>
</evidence>
<comment type="function">
    <text evidence="8">Ligates lysine onto the cytidine present at position 34 of the AUA codon-specific tRNA(Ile) that contains the anticodon CAU, in an ATP-dependent manner. Cytidine is converted to lysidine, thus changing the amino acid specificity of the tRNA from methionine to isoleucine.</text>
</comment>
<gene>
    <name evidence="8 10" type="primary">tilS</name>
    <name evidence="10" type="ORF">MM236_14840</name>
</gene>
<dbReference type="Pfam" id="PF11734">
    <property type="entry name" value="TilS_C"/>
    <property type="match status" value="1"/>
</dbReference>
<keyword evidence="2 8" id="KW-0963">Cytoplasm</keyword>
<feature type="binding site" evidence="8">
    <location>
        <begin position="12"/>
        <end position="17"/>
    </location>
    <ligand>
        <name>ATP</name>
        <dbReference type="ChEBI" id="CHEBI:30616"/>
    </ligand>
</feature>
<keyword evidence="4 8" id="KW-0819">tRNA processing</keyword>
<dbReference type="Gene3D" id="3.40.50.620">
    <property type="entry name" value="HUPs"/>
    <property type="match status" value="1"/>
</dbReference>
<dbReference type="SMART" id="SM00977">
    <property type="entry name" value="TilS_C"/>
    <property type="match status" value="1"/>
</dbReference>
<reference evidence="10" key="1">
    <citation type="submission" date="2022-03" db="EMBL/GenBank/DDBJ databases">
        <title>De novo assembled genomes of Belliella spp. (Cyclobacteriaceae) strains.</title>
        <authorList>
            <person name="Szabo A."/>
            <person name="Korponai K."/>
            <person name="Felfoldi T."/>
        </authorList>
    </citation>
    <scope>NUCLEOTIDE SEQUENCE</scope>
    <source>
        <strain evidence="10">DSM 107340</strain>
    </source>
</reference>
<dbReference type="EC" id="6.3.4.19" evidence="8"/>
<dbReference type="InterPro" id="IPR014729">
    <property type="entry name" value="Rossmann-like_a/b/a_fold"/>
</dbReference>
<proteinExistence type="inferred from homology"/>
<dbReference type="InterPro" id="IPR012795">
    <property type="entry name" value="tRNA_Ile_lys_synt_N"/>
</dbReference>
<dbReference type="InterPro" id="IPR012796">
    <property type="entry name" value="Lysidine-tRNA-synth_C"/>
</dbReference>
<comment type="subcellular location">
    <subcellularLocation>
        <location evidence="1 8">Cytoplasm</location>
    </subcellularLocation>
</comment>
<name>A0ABS9URM2_9BACT</name>
<evidence type="ECO:0000256" key="3">
    <source>
        <dbReference type="ARBA" id="ARBA00022598"/>
    </source>
</evidence>
<evidence type="ECO:0000256" key="8">
    <source>
        <dbReference type="HAMAP-Rule" id="MF_01161"/>
    </source>
</evidence>
<dbReference type="InterPro" id="IPR012094">
    <property type="entry name" value="tRNA_Ile_lys_synt"/>
</dbReference>